<feature type="transmembrane region" description="Helical" evidence="1">
    <location>
        <begin position="341"/>
        <end position="365"/>
    </location>
</feature>
<dbReference type="EMBL" id="JRYO01000043">
    <property type="protein sequence ID" value="KHE93653.1"/>
    <property type="molecule type" value="Genomic_DNA"/>
</dbReference>
<keyword evidence="1" id="KW-0812">Transmembrane</keyword>
<reference evidence="2 3" key="1">
    <citation type="submission" date="2014-10" db="EMBL/GenBank/DDBJ databases">
        <title>Draft genome of anammox bacterium scalindua brodae, obtained using differential coverage binning of sequence data from two enrichment reactors.</title>
        <authorList>
            <person name="Speth D.R."/>
            <person name="Russ L."/>
            <person name="Kartal B."/>
            <person name="Op den Camp H.J."/>
            <person name="Dutilh B.E."/>
            <person name="Jetten M.S."/>
        </authorList>
    </citation>
    <scope>NUCLEOTIDE SEQUENCE [LARGE SCALE GENOMIC DNA]</scope>
    <source>
        <strain evidence="2">RU1</strain>
    </source>
</reference>
<feature type="transmembrane region" description="Helical" evidence="1">
    <location>
        <begin position="46"/>
        <end position="66"/>
    </location>
</feature>
<sequence>MNLERLLRLLFLGLAVFDFVLGTIFVFFGQKLFLALHLEGYAQPQFFMMCVGLFLYQYVYIQYMAFKDPYKHSTCLNLTVLIRLTFPIVYISSLFLWGLPITLLHIFFAISAVGDIVVSFFILYSMKKLKISFFRGDKTPVSFISKDISILQIILLVLALSEFVISWNWILIPKIWLNFFEITNTIDPIWARATGVFLLNIAYIQFLGFWDIHKYKTAIITSGLFRALWPLLYWYWTAFGEGNFLFKLSIMFFSFFDTVACFVIFYLLKIMQKENHTKTSQSSSLQDFIRSIKLTSVIQEKYFPKLLFLLAIWDFCLGMFFIVFGYTLLKKFGLDPDQITLPGFFVQWTGFFIILQAIAHYLLYLDIWNVRMFWLNFLFRAAVGGFHLLQYIFLMHSIDPLISITLVFFISGDLSTGGLLFAWYVRKKEKYRQEKLV</sequence>
<dbReference type="AlphaFoldDB" id="A0A0B0ER79"/>
<feature type="transmembrane region" description="Helical" evidence="1">
    <location>
        <begin position="217"/>
        <end position="236"/>
    </location>
</feature>
<accession>A0A0B0ER79</accession>
<evidence type="ECO:0000313" key="3">
    <source>
        <dbReference type="Proteomes" id="UP000030652"/>
    </source>
</evidence>
<feature type="transmembrane region" description="Helical" evidence="1">
    <location>
        <begin position="306"/>
        <end position="329"/>
    </location>
</feature>
<proteinExistence type="predicted"/>
<organism evidence="2 3">
    <name type="scientific">Candidatus Scalindua brodae</name>
    <dbReference type="NCBI Taxonomy" id="237368"/>
    <lineage>
        <taxon>Bacteria</taxon>
        <taxon>Pseudomonadati</taxon>
        <taxon>Planctomycetota</taxon>
        <taxon>Candidatus Brocadiia</taxon>
        <taxon>Candidatus Brocadiales</taxon>
        <taxon>Candidatus Scalinduaceae</taxon>
        <taxon>Candidatus Scalindua</taxon>
    </lineage>
</organism>
<keyword evidence="1" id="KW-1133">Transmembrane helix</keyword>
<name>A0A0B0ER79_9BACT</name>
<dbReference type="Proteomes" id="UP000030652">
    <property type="component" value="Unassembled WGS sequence"/>
</dbReference>
<keyword evidence="1" id="KW-0472">Membrane</keyword>
<feature type="transmembrane region" description="Helical" evidence="1">
    <location>
        <begin position="189"/>
        <end position="210"/>
    </location>
</feature>
<gene>
    <name evidence="2" type="ORF">SCABRO_00582</name>
</gene>
<feature type="transmembrane region" description="Helical" evidence="1">
    <location>
        <begin position="78"/>
        <end position="97"/>
    </location>
</feature>
<feature type="transmembrane region" description="Helical" evidence="1">
    <location>
        <begin position="103"/>
        <end position="126"/>
    </location>
</feature>
<feature type="transmembrane region" description="Helical" evidence="1">
    <location>
        <begin position="248"/>
        <end position="268"/>
    </location>
</feature>
<feature type="transmembrane region" description="Helical" evidence="1">
    <location>
        <begin position="147"/>
        <end position="169"/>
    </location>
</feature>
<evidence type="ECO:0000256" key="1">
    <source>
        <dbReference type="SAM" id="Phobius"/>
    </source>
</evidence>
<evidence type="ECO:0000313" key="2">
    <source>
        <dbReference type="EMBL" id="KHE93653.1"/>
    </source>
</evidence>
<protein>
    <submittedName>
        <fullName evidence="2">Uncharacterized protein</fullName>
    </submittedName>
</protein>
<feature type="transmembrane region" description="Helical" evidence="1">
    <location>
        <begin position="377"/>
        <end position="395"/>
    </location>
</feature>
<feature type="transmembrane region" description="Helical" evidence="1">
    <location>
        <begin position="401"/>
        <end position="425"/>
    </location>
</feature>
<comment type="caution">
    <text evidence="2">The sequence shown here is derived from an EMBL/GenBank/DDBJ whole genome shotgun (WGS) entry which is preliminary data.</text>
</comment>